<dbReference type="PANTHER" id="PTHR41248">
    <property type="entry name" value="NORD PROTEIN"/>
    <property type="match status" value="1"/>
</dbReference>
<dbReference type="PANTHER" id="PTHR41248:SF1">
    <property type="entry name" value="NORD PROTEIN"/>
    <property type="match status" value="1"/>
</dbReference>
<evidence type="ECO:0000313" key="3">
    <source>
        <dbReference type="EMBL" id="QBM27511.1"/>
    </source>
</evidence>
<protein>
    <submittedName>
        <fullName evidence="3">von Willebrand factor type A domain protein</fullName>
    </submittedName>
</protein>
<evidence type="ECO:0000259" key="2">
    <source>
        <dbReference type="PROSITE" id="PS50234"/>
    </source>
</evidence>
<proteinExistence type="predicted"/>
<dbReference type="AlphaFoldDB" id="A0A4P6X1G2"/>
<dbReference type="InterPro" id="IPR036465">
    <property type="entry name" value="vWFA_dom_sf"/>
</dbReference>
<dbReference type="InterPro" id="IPR002035">
    <property type="entry name" value="VWF_A"/>
</dbReference>
<accession>A0A4P6X1G2</accession>
<dbReference type="Proteomes" id="UP000293912">
    <property type="component" value="Chromosome"/>
</dbReference>
<dbReference type="SUPFAM" id="SSF53300">
    <property type="entry name" value="vWA-like"/>
    <property type="match status" value="1"/>
</dbReference>
<sequence length="616" mass="67537">MEEWVGKQWDRFIRRAAHRQHDAAAVTLGDMQRTLHLMFRAAGGAPAVRVAPAAETRVGGARDWLQRVAGTGTHAATGRLEPEALSLPPVIAVHADPALNRALYLWLAALAAHIEPTGDWIADNRHATQRALATFPGLAERHTQLLAAETALRPAPSRLRGRAAEAERRVQQALAGQDDEPVGGHPVGDVRPDEVAPVWLWLDTTAAAAAAPVARDQEPEASGAERPATTQDARRRRAQTVADERDKAPLMMFFRAESILSWGEFVKVNRASDDDDDGNALAAANDMDVLAIAPDGQTTASRVKFDLDLPSAAADDRPLGPGIRLPEWDWRRGQLIEDHCALQTLVTAEPPVFSPPPALKVTARRVRRRMEVLRGGMGRLHAQPEGDELDLDAWVRHAVEAAAAPRSESPAVFSRRVRSERSLATLLLADLSLSTDAYATQTARVIDVIRDALYVFGEALSASGDPFEMLGFSSVRRQNVRIHQLKGFDEAWGSRPRDRVGAIKPGYYTRMGAAIRHATARLAERPERQRLLLLLTDGKPNDLDVYEGRYGLEDTRHAVQAARTAGLLPFCITIDETAHDYLPALFGDQGYALVRRPQELVNKLSAVHQRFMARAA</sequence>
<dbReference type="EMBL" id="CP037867">
    <property type="protein sequence ID" value="QBM27511.1"/>
    <property type="molecule type" value="Genomic_DNA"/>
</dbReference>
<feature type="domain" description="VWFA" evidence="2">
    <location>
        <begin position="430"/>
        <end position="611"/>
    </location>
</feature>
<name>A0A4P6X1G2_HYDPS</name>
<dbReference type="SMART" id="SM00327">
    <property type="entry name" value="VWA"/>
    <property type="match status" value="1"/>
</dbReference>
<evidence type="ECO:0000256" key="1">
    <source>
        <dbReference type="SAM" id="MobiDB-lite"/>
    </source>
</evidence>
<dbReference type="Gene3D" id="3.40.50.410">
    <property type="entry name" value="von Willebrand factor, type A domain"/>
    <property type="match status" value="1"/>
</dbReference>
<dbReference type="PROSITE" id="PS50234">
    <property type="entry name" value="VWFA"/>
    <property type="match status" value="1"/>
</dbReference>
<keyword evidence="4" id="KW-1185">Reference proteome</keyword>
<feature type="region of interest" description="Disordered" evidence="1">
    <location>
        <begin position="210"/>
        <end position="242"/>
    </location>
</feature>
<organism evidence="3 4">
    <name type="scientific">Hydrogenophaga pseudoflava</name>
    <name type="common">Pseudomonas carboxydoflava</name>
    <dbReference type="NCBI Taxonomy" id="47421"/>
    <lineage>
        <taxon>Bacteria</taxon>
        <taxon>Pseudomonadati</taxon>
        <taxon>Pseudomonadota</taxon>
        <taxon>Betaproteobacteria</taxon>
        <taxon>Burkholderiales</taxon>
        <taxon>Comamonadaceae</taxon>
        <taxon>Hydrogenophaga</taxon>
    </lineage>
</organism>
<reference evidence="3 4" key="1">
    <citation type="submission" date="2019-03" db="EMBL/GenBank/DDBJ databases">
        <authorList>
            <person name="Sebastian G."/>
            <person name="Baumann P."/>
            <person name="Ruckert C."/>
            <person name="Kalinowski J."/>
            <person name="Nebel B."/>
            <person name="Takors R."/>
            <person name="Blombach B."/>
        </authorList>
    </citation>
    <scope>NUCLEOTIDE SEQUENCE [LARGE SCALE GENOMIC DNA]</scope>
    <source>
        <strain evidence="3 4">DSM 1084</strain>
    </source>
</reference>
<dbReference type="KEGG" id="hpse:HPF_07440"/>
<dbReference type="CDD" id="cd01454">
    <property type="entry name" value="vWA_norD_type"/>
    <property type="match status" value="1"/>
</dbReference>
<dbReference type="RefSeq" id="WP_133156200.1">
    <property type="nucleotide sequence ID" value="NZ_CP037867.1"/>
</dbReference>
<dbReference type="InterPro" id="IPR051928">
    <property type="entry name" value="NorD/CobT"/>
</dbReference>
<evidence type="ECO:0000313" key="4">
    <source>
        <dbReference type="Proteomes" id="UP000293912"/>
    </source>
</evidence>
<feature type="region of interest" description="Disordered" evidence="1">
    <location>
        <begin position="151"/>
        <end position="190"/>
    </location>
</feature>
<gene>
    <name evidence="3" type="ORF">HPF_07440</name>
</gene>